<comment type="caution">
    <text evidence="1">The sequence shown here is derived from an EMBL/GenBank/DDBJ whole genome shotgun (WGS) entry which is preliminary data.</text>
</comment>
<name>A0ACA9QIM9_9GLOM</name>
<organism evidence="1 2">
    <name type="scientific">Dentiscutata heterogama</name>
    <dbReference type="NCBI Taxonomy" id="1316150"/>
    <lineage>
        <taxon>Eukaryota</taxon>
        <taxon>Fungi</taxon>
        <taxon>Fungi incertae sedis</taxon>
        <taxon>Mucoromycota</taxon>
        <taxon>Glomeromycotina</taxon>
        <taxon>Glomeromycetes</taxon>
        <taxon>Diversisporales</taxon>
        <taxon>Gigasporaceae</taxon>
        <taxon>Dentiscutata</taxon>
    </lineage>
</organism>
<proteinExistence type="predicted"/>
<keyword evidence="2" id="KW-1185">Reference proteome</keyword>
<gene>
    <name evidence="1" type="ORF">DHETER_LOCUS14760</name>
</gene>
<protein>
    <submittedName>
        <fullName evidence="1">6195_t:CDS:1</fullName>
    </submittedName>
</protein>
<dbReference type="Proteomes" id="UP000789702">
    <property type="component" value="Unassembled WGS sequence"/>
</dbReference>
<accession>A0ACA9QIM9</accession>
<sequence length="75" mass="8331">MPFGVFTGVTNHGLSYCAASALLYNKTCLSFKWLFEAFIHIFGTVPQTILTDNDLSMADAIHFALTDKYNTKHGL</sequence>
<feature type="non-terminal residue" evidence="1">
    <location>
        <position position="75"/>
    </location>
</feature>
<dbReference type="EMBL" id="CAJVPU010047061">
    <property type="protein sequence ID" value="CAG8752903.1"/>
    <property type="molecule type" value="Genomic_DNA"/>
</dbReference>
<evidence type="ECO:0000313" key="2">
    <source>
        <dbReference type="Proteomes" id="UP000789702"/>
    </source>
</evidence>
<evidence type="ECO:0000313" key="1">
    <source>
        <dbReference type="EMBL" id="CAG8752903.1"/>
    </source>
</evidence>
<reference evidence="1" key="1">
    <citation type="submission" date="2021-06" db="EMBL/GenBank/DDBJ databases">
        <authorList>
            <person name="Kallberg Y."/>
            <person name="Tangrot J."/>
            <person name="Rosling A."/>
        </authorList>
    </citation>
    <scope>NUCLEOTIDE SEQUENCE</scope>
    <source>
        <strain evidence="1">IL203A</strain>
    </source>
</reference>